<accession>A0A9K3JKJ4</accession>
<dbReference type="Pfam" id="PF08495">
    <property type="entry name" value="FIST"/>
    <property type="match status" value="1"/>
</dbReference>
<dbReference type="SUPFAM" id="SSF81383">
    <property type="entry name" value="F-box domain"/>
    <property type="match status" value="1"/>
</dbReference>
<dbReference type="PANTHER" id="PTHR14939">
    <property type="entry name" value="F-BOX ONLY PROTEIN 22"/>
    <property type="match status" value="1"/>
</dbReference>
<protein>
    <submittedName>
        <fullName evidence="3">F-box domain, FIST domain, F-box-like domain superfamily protein</fullName>
    </submittedName>
</protein>
<feature type="domain" description="F-box" evidence="1">
    <location>
        <begin position="17"/>
        <end position="49"/>
    </location>
</feature>
<name>A0A9K3JKJ4_HELAN</name>
<dbReference type="Gramene" id="mRNA:HanXRQr2_Chr02g0049811">
    <property type="protein sequence ID" value="mRNA:HanXRQr2_Chr02g0049811"/>
    <property type="gene ID" value="HanXRQr2_Chr02g0049811"/>
</dbReference>
<sequence length="508" mass="55377">MPPSNTETPATIDLIGEDLLHNIVARLPATSFASAACVSRSWNLVCERVLSRPKLASACSFNRSYQAAVEEVLDKVLSEPIRPHFAIVSIGGSYESNNIDSDDDLEILEEALELITAALGSNVQVITNRPSGIIGRDVFSNEFKEVELGFGEENDSILLIVGFLPGLKVTTIPLRKKYDEQETFMIDEFVTDIREFSTSVSGCNSPAAIIMFGDEFHGSMMTVMEKMDYAMSPETVIVGDTLSQFRCTNKAQGGISVAVALVFAVDRNKPPGIGETQFHAILSSGLSPVGPTYKATSVIEKDDYETWIAARREGSDENIDGETILNRVYDEIGDRIRDRQLCIGVTKKRKCSINQEKVGCMTSLALHGVCGNYQEYFVVHDIGIKTGDTFRFNFSNTNTALSSAAAVSSHLRSLNQGSNNTTGGDKREVFGGLIFTSPDASFFGQPDVNSSPFLDNFPGVAFGGTFCSRVIGRSVLTPYIKEFQEPKAVGCCVHAYCAVYLVMSYTMV</sequence>
<dbReference type="Pfam" id="PF00646">
    <property type="entry name" value="F-box"/>
    <property type="match status" value="1"/>
</dbReference>
<reference evidence="3" key="2">
    <citation type="submission" date="2020-06" db="EMBL/GenBank/DDBJ databases">
        <title>Helianthus annuus Genome sequencing and assembly Release 2.</title>
        <authorList>
            <person name="Gouzy J."/>
            <person name="Langlade N."/>
            <person name="Munos S."/>
        </authorList>
    </citation>
    <scope>NUCLEOTIDE SEQUENCE</scope>
    <source>
        <tissue evidence="3">Leaves</tissue>
    </source>
</reference>
<dbReference type="AlphaFoldDB" id="A0A9K3JKJ4"/>
<evidence type="ECO:0000313" key="3">
    <source>
        <dbReference type="EMBL" id="KAF5817168.1"/>
    </source>
</evidence>
<dbReference type="EMBL" id="MNCJ02000317">
    <property type="protein sequence ID" value="KAF5817168.1"/>
    <property type="molecule type" value="Genomic_DNA"/>
</dbReference>
<feature type="domain" description="FIST" evidence="2">
    <location>
        <begin position="108"/>
        <end position="298"/>
    </location>
</feature>
<comment type="caution">
    <text evidence="3">The sequence shown here is derived from an EMBL/GenBank/DDBJ whole genome shotgun (WGS) entry which is preliminary data.</text>
</comment>
<evidence type="ECO:0000259" key="2">
    <source>
        <dbReference type="Pfam" id="PF08495"/>
    </source>
</evidence>
<evidence type="ECO:0000259" key="1">
    <source>
        <dbReference type="Pfam" id="PF00646"/>
    </source>
</evidence>
<dbReference type="GO" id="GO:0000209">
    <property type="term" value="P:protein polyubiquitination"/>
    <property type="evidence" value="ECO:0000318"/>
    <property type="project" value="GO_Central"/>
</dbReference>
<organism evidence="3 4">
    <name type="scientific">Helianthus annuus</name>
    <name type="common">Common sunflower</name>
    <dbReference type="NCBI Taxonomy" id="4232"/>
    <lineage>
        <taxon>Eukaryota</taxon>
        <taxon>Viridiplantae</taxon>
        <taxon>Streptophyta</taxon>
        <taxon>Embryophyta</taxon>
        <taxon>Tracheophyta</taxon>
        <taxon>Spermatophyta</taxon>
        <taxon>Magnoliopsida</taxon>
        <taxon>eudicotyledons</taxon>
        <taxon>Gunneridae</taxon>
        <taxon>Pentapetalae</taxon>
        <taxon>asterids</taxon>
        <taxon>campanulids</taxon>
        <taxon>Asterales</taxon>
        <taxon>Asteraceae</taxon>
        <taxon>Asteroideae</taxon>
        <taxon>Heliantheae alliance</taxon>
        <taxon>Heliantheae</taxon>
        <taxon>Helianthus</taxon>
    </lineage>
</organism>
<evidence type="ECO:0000313" key="4">
    <source>
        <dbReference type="Proteomes" id="UP000215914"/>
    </source>
</evidence>
<dbReference type="InterPro" id="IPR036047">
    <property type="entry name" value="F-box-like_dom_sf"/>
</dbReference>
<dbReference type="InterPro" id="IPR013702">
    <property type="entry name" value="FIST_domain_N"/>
</dbReference>
<dbReference type="Proteomes" id="UP000215914">
    <property type="component" value="Unassembled WGS sequence"/>
</dbReference>
<dbReference type="PANTHER" id="PTHR14939:SF5">
    <property type="entry name" value="F-BOX ONLY PROTEIN 22"/>
    <property type="match status" value="1"/>
</dbReference>
<dbReference type="InterPro" id="IPR001810">
    <property type="entry name" value="F-box_dom"/>
</dbReference>
<proteinExistence type="predicted"/>
<reference evidence="3" key="1">
    <citation type="journal article" date="2017" name="Nature">
        <title>The sunflower genome provides insights into oil metabolism, flowering and Asterid evolution.</title>
        <authorList>
            <person name="Badouin H."/>
            <person name="Gouzy J."/>
            <person name="Grassa C.J."/>
            <person name="Murat F."/>
            <person name="Staton S.E."/>
            <person name="Cottret L."/>
            <person name="Lelandais-Briere C."/>
            <person name="Owens G.L."/>
            <person name="Carrere S."/>
            <person name="Mayjonade B."/>
            <person name="Legrand L."/>
            <person name="Gill N."/>
            <person name="Kane N.C."/>
            <person name="Bowers J.E."/>
            <person name="Hubner S."/>
            <person name="Bellec A."/>
            <person name="Berard A."/>
            <person name="Berges H."/>
            <person name="Blanchet N."/>
            <person name="Boniface M.C."/>
            <person name="Brunel D."/>
            <person name="Catrice O."/>
            <person name="Chaidir N."/>
            <person name="Claudel C."/>
            <person name="Donnadieu C."/>
            <person name="Faraut T."/>
            <person name="Fievet G."/>
            <person name="Helmstetter N."/>
            <person name="King M."/>
            <person name="Knapp S.J."/>
            <person name="Lai Z."/>
            <person name="Le Paslier M.C."/>
            <person name="Lippi Y."/>
            <person name="Lorenzon L."/>
            <person name="Mandel J.R."/>
            <person name="Marage G."/>
            <person name="Marchand G."/>
            <person name="Marquand E."/>
            <person name="Bret-Mestries E."/>
            <person name="Morien E."/>
            <person name="Nambeesan S."/>
            <person name="Nguyen T."/>
            <person name="Pegot-Espagnet P."/>
            <person name="Pouilly N."/>
            <person name="Raftis F."/>
            <person name="Sallet E."/>
            <person name="Schiex T."/>
            <person name="Thomas J."/>
            <person name="Vandecasteele C."/>
            <person name="Vares D."/>
            <person name="Vear F."/>
            <person name="Vautrin S."/>
            <person name="Crespi M."/>
            <person name="Mangin B."/>
            <person name="Burke J.M."/>
            <person name="Salse J."/>
            <person name="Munos S."/>
            <person name="Vincourt P."/>
            <person name="Rieseberg L.H."/>
            <person name="Langlade N.B."/>
        </authorList>
    </citation>
    <scope>NUCLEOTIDE SEQUENCE</scope>
    <source>
        <tissue evidence="3">Leaves</tissue>
    </source>
</reference>
<dbReference type="OrthoDB" id="509497at2759"/>
<dbReference type="GO" id="GO:0032436">
    <property type="term" value="P:positive regulation of proteasomal ubiquitin-dependent protein catabolic process"/>
    <property type="evidence" value="ECO:0000318"/>
    <property type="project" value="GO_Central"/>
</dbReference>
<gene>
    <name evidence="3" type="ORF">HanXRQr2_Chr02g0049811</name>
</gene>
<keyword evidence="4" id="KW-1185">Reference proteome</keyword>